<dbReference type="EMBL" id="JAPDMQ010000058">
    <property type="protein sequence ID" value="KAK0537555.1"/>
    <property type="molecule type" value="Genomic_DNA"/>
</dbReference>
<dbReference type="Pfam" id="PF00561">
    <property type="entry name" value="Abhydrolase_1"/>
    <property type="match status" value="1"/>
</dbReference>
<organism evidence="4 5">
    <name type="scientific">Tilletia horrida</name>
    <dbReference type="NCBI Taxonomy" id="155126"/>
    <lineage>
        <taxon>Eukaryota</taxon>
        <taxon>Fungi</taxon>
        <taxon>Dikarya</taxon>
        <taxon>Basidiomycota</taxon>
        <taxon>Ustilaginomycotina</taxon>
        <taxon>Exobasidiomycetes</taxon>
        <taxon>Tilletiales</taxon>
        <taxon>Tilletiaceae</taxon>
        <taxon>Tilletia</taxon>
    </lineage>
</organism>
<dbReference type="PANTHER" id="PTHR22946">
    <property type="entry name" value="DIENELACTONE HYDROLASE DOMAIN-CONTAINING PROTEIN-RELATED"/>
    <property type="match status" value="1"/>
</dbReference>
<proteinExistence type="inferred from homology"/>
<keyword evidence="5" id="KW-1185">Reference proteome</keyword>
<protein>
    <recommendedName>
        <fullName evidence="3">AB hydrolase-1 domain-containing protein</fullName>
    </recommendedName>
</protein>
<accession>A0AAN6JT09</accession>
<name>A0AAN6JT09_9BASI</name>
<dbReference type="InterPro" id="IPR050261">
    <property type="entry name" value="FrsA_esterase"/>
</dbReference>
<dbReference type="InterPro" id="IPR029058">
    <property type="entry name" value="AB_hydrolase_fold"/>
</dbReference>
<feature type="domain" description="AB hydrolase-1" evidence="3">
    <location>
        <begin position="47"/>
        <end position="153"/>
    </location>
</feature>
<evidence type="ECO:0000256" key="1">
    <source>
        <dbReference type="ARBA" id="ARBA00022801"/>
    </source>
</evidence>
<dbReference type="Gene3D" id="3.40.50.1820">
    <property type="entry name" value="alpha/beta hydrolase"/>
    <property type="match status" value="1"/>
</dbReference>
<evidence type="ECO:0000256" key="2">
    <source>
        <dbReference type="ARBA" id="ARBA00038115"/>
    </source>
</evidence>
<evidence type="ECO:0000259" key="3">
    <source>
        <dbReference type="Pfam" id="PF00561"/>
    </source>
</evidence>
<evidence type="ECO:0000313" key="4">
    <source>
        <dbReference type="EMBL" id="KAK0537555.1"/>
    </source>
</evidence>
<sequence length="200" mass="21268">MAIASTLNAITTADLPARQDVTFRSGRETCAAWLYPRPASSGPAPSPAIVLGHGLGGVKEMRLDAYGARFQRAGYTVLVFDYRYFGGSTGEPRHLLSIRAQLADWAAAIAYVRSLEQVDPQRVGVFGTSFGGGHVMSMAVRDPTLACAISQCPFTSGLASTGTVGMLVLPFIAIRAVLDQLLGLFTRRSIHVKLAGRPGE</sequence>
<evidence type="ECO:0000313" key="5">
    <source>
        <dbReference type="Proteomes" id="UP001176521"/>
    </source>
</evidence>
<dbReference type="Proteomes" id="UP001176521">
    <property type="component" value="Unassembled WGS sequence"/>
</dbReference>
<dbReference type="PANTHER" id="PTHR22946:SF9">
    <property type="entry name" value="POLYKETIDE TRANSFERASE AF380"/>
    <property type="match status" value="1"/>
</dbReference>
<reference evidence="4" key="1">
    <citation type="journal article" date="2023" name="PhytoFront">
        <title>Draft Genome Resources of Seven Strains of Tilletia horrida, Causal Agent of Kernel Smut of Rice.</title>
        <authorList>
            <person name="Khanal S."/>
            <person name="Antony Babu S."/>
            <person name="Zhou X.G."/>
        </authorList>
    </citation>
    <scope>NUCLEOTIDE SEQUENCE</scope>
    <source>
        <strain evidence="4">TX3</strain>
    </source>
</reference>
<dbReference type="GO" id="GO:0016788">
    <property type="term" value="F:hydrolase activity, acting on ester bonds"/>
    <property type="evidence" value="ECO:0007669"/>
    <property type="project" value="UniProtKB-ARBA"/>
</dbReference>
<dbReference type="AlphaFoldDB" id="A0AAN6JT09"/>
<dbReference type="SUPFAM" id="SSF53474">
    <property type="entry name" value="alpha/beta-Hydrolases"/>
    <property type="match status" value="1"/>
</dbReference>
<keyword evidence="1" id="KW-0378">Hydrolase</keyword>
<comment type="caution">
    <text evidence="4">The sequence shown here is derived from an EMBL/GenBank/DDBJ whole genome shotgun (WGS) entry which is preliminary data.</text>
</comment>
<comment type="similarity">
    <text evidence="2">Belongs to the AB hydrolase superfamily. FUS2 hydrolase family.</text>
</comment>
<feature type="non-terminal residue" evidence="4">
    <location>
        <position position="200"/>
    </location>
</feature>
<gene>
    <name evidence="4" type="ORF">OC842_001608</name>
</gene>
<dbReference type="InterPro" id="IPR000073">
    <property type="entry name" value="AB_hydrolase_1"/>
</dbReference>